<accession>A0A3D8RPH9</accession>
<dbReference type="Gene3D" id="3.90.190.20">
    <property type="entry name" value="Mur ligase, C-terminal domain"/>
    <property type="match status" value="1"/>
</dbReference>
<evidence type="ECO:0000256" key="19">
    <source>
        <dbReference type="PIRSR" id="PIRSR038895-2"/>
    </source>
</evidence>
<keyword evidence="13 19" id="KW-0460">Magnesium</keyword>
<feature type="binding site" evidence="19">
    <location>
        <position position="211"/>
    </location>
    <ligand>
        <name>Mg(2+)</name>
        <dbReference type="ChEBI" id="CHEBI:18420"/>
        <label>1</label>
    </ligand>
</feature>
<evidence type="ECO:0000256" key="2">
    <source>
        <dbReference type="ARBA" id="ARBA00004305"/>
    </source>
</evidence>
<keyword evidence="14" id="KW-0496">Mitochondrion</keyword>
<evidence type="ECO:0000256" key="13">
    <source>
        <dbReference type="ARBA" id="ARBA00022842"/>
    </source>
</evidence>
<evidence type="ECO:0000313" key="20">
    <source>
        <dbReference type="EMBL" id="RDW75856.1"/>
    </source>
</evidence>
<feature type="binding site" evidence="19">
    <location>
        <position position="140"/>
    </location>
    <ligand>
        <name>Mg(2+)</name>
        <dbReference type="ChEBI" id="CHEBI:18420"/>
        <label>1</label>
    </ligand>
</feature>
<comment type="similarity">
    <text evidence="5 17">Belongs to the folylpolyglutamate synthase family.</text>
</comment>
<dbReference type="PANTHER" id="PTHR11136:SF5">
    <property type="entry name" value="FOLYLPOLYGLUTAMATE SYNTHASE, MITOCHONDRIAL"/>
    <property type="match status" value="1"/>
</dbReference>
<dbReference type="EMBL" id="PDLN01000009">
    <property type="protein sequence ID" value="RDW75856.1"/>
    <property type="molecule type" value="Genomic_DNA"/>
</dbReference>
<dbReference type="SUPFAM" id="SSF53623">
    <property type="entry name" value="MurD-like peptide ligases, catalytic domain"/>
    <property type="match status" value="1"/>
</dbReference>
<dbReference type="SUPFAM" id="SSF53244">
    <property type="entry name" value="MurD-like peptide ligases, peptide-binding domain"/>
    <property type="match status" value="1"/>
</dbReference>
<dbReference type="NCBIfam" id="TIGR01499">
    <property type="entry name" value="folC"/>
    <property type="match status" value="1"/>
</dbReference>
<keyword evidence="21" id="KW-1185">Reference proteome</keyword>
<feature type="binding site" evidence="18">
    <location>
        <position position="374"/>
    </location>
    <ligand>
        <name>ATP</name>
        <dbReference type="ChEBI" id="CHEBI:30616"/>
    </ligand>
</feature>
<dbReference type="GO" id="GO:0005743">
    <property type="term" value="C:mitochondrial inner membrane"/>
    <property type="evidence" value="ECO:0007669"/>
    <property type="project" value="UniProtKB-SubCell"/>
</dbReference>
<comment type="function">
    <text evidence="17">Catalyzes conversion of folates to polyglutamate derivatives allowing concentration of folate compounds in the cell and the intracellular retention of these cofactors, which are important substrates for most of the folate-dependent enzymes that are involved in one-carbon transfer reactions involved in purine, pyrimidine and amino acid synthesis.</text>
</comment>
<keyword evidence="6" id="KW-0963">Cytoplasm</keyword>
<dbReference type="GO" id="GO:0046872">
    <property type="term" value="F:metal ion binding"/>
    <property type="evidence" value="ECO:0007669"/>
    <property type="project" value="UniProtKB-KW"/>
</dbReference>
<dbReference type="EC" id="6.3.2.17" evidence="17"/>
<evidence type="ECO:0000256" key="7">
    <source>
        <dbReference type="ARBA" id="ARBA00022563"/>
    </source>
</evidence>
<keyword evidence="11" id="KW-0999">Mitochondrion inner membrane</keyword>
<evidence type="ECO:0000256" key="3">
    <source>
        <dbReference type="ARBA" id="ARBA00004496"/>
    </source>
</evidence>
<dbReference type="InterPro" id="IPR036615">
    <property type="entry name" value="Mur_ligase_C_dom_sf"/>
</dbReference>
<dbReference type="GO" id="GO:0005524">
    <property type="term" value="F:ATP binding"/>
    <property type="evidence" value="ECO:0007669"/>
    <property type="project" value="UniProtKB-KW"/>
</dbReference>
<sequence>MIFARCRPPSLGRSYLFISNGIHKPNRIHRILSTSSRTHNYGRTYTEALKLLTGLQSNRAVTSSISSSSTSMNAVAIPEMISWTRKAGYEVEDFVKAGLKCIHVAGTKGKGSVCAMVEGILRQYQNQGDGDMGRIGVYTSPHLISIRERIRIDGKPISEELFAKYFFELWDRFSAQSNSNSMETRPGYFRYLTIMAFHTFMSEGVTNVVIECGIGGEYDSTNILPANAVSVTAITKLGIDHVGMLGDSIEQIAWHKAGIMKNGVPAFSVVQSPEAEAVLTQRAAERGATFAVQEKMALLDTGGVQLGLEGEFQKDNASLAISVAASHLQNLGILSLNLDAENQLPKQFRDGLETVSWPGRCQTYEDGKITWLIDGAHTHESLEAAASWYCRKLMEAGWMQHNGSEKLVKTMLVFNQQDRDASALLKTLLANLKHELDANTPVFDQAVFCSNNPYKQDGDPDGQQAPVDTSVQKVLAGTFRSQDNATACLVFGSIEEAVEHARSTALDLHENQKLMVFVTGSLYLVGGLLQVLEYTDS</sequence>
<keyword evidence="8 17" id="KW-0436">Ligase</keyword>
<dbReference type="InterPro" id="IPR018109">
    <property type="entry name" value="Folylpolyglutamate_synth_CS"/>
</dbReference>
<evidence type="ECO:0000256" key="4">
    <source>
        <dbReference type="ARBA" id="ARBA00005150"/>
    </source>
</evidence>
<dbReference type="GO" id="GO:0004326">
    <property type="term" value="F:tetrahydrofolylpolyglutamate synthase activity"/>
    <property type="evidence" value="ECO:0007669"/>
    <property type="project" value="UniProtKB-EC"/>
</dbReference>
<dbReference type="GO" id="GO:0006730">
    <property type="term" value="P:one-carbon metabolic process"/>
    <property type="evidence" value="ECO:0007669"/>
    <property type="project" value="UniProtKB-KW"/>
</dbReference>
<comment type="caution">
    <text evidence="20">The sequence shown here is derived from an EMBL/GenBank/DDBJ whole genome shotgun (WGS) entry which is preliminary data.</text>
</comment>
<evidence type="ECO:0000256" key="12">
    <source>
        <dbReference type="ARBA" id="ARBA00022840"/>
    </source>
</evidence>
<dbReference type="UniPathway" id="UPA00850"/>
<keyword evidence="12 18" id="KW-0067">ATP-binding</keyword>
<evidence type="ECO:0000313" key="21">
    <source>
        <dbReference type="Proteomes" id="UP000256328"/>
    </source>
</evidence>
<proteinExistence type="inferred from homology"/>
<evidence type="ECO:0000256" key="16">
    <source>
        <dbReference type="ARBA" id="ARBA00047493"/>
    </source>
</evidence>
<dbReference type="OrthoDB" id="5212574at2759"/>
<comment type="subcellular location">
    <subcellularLocation>
        <location evidence="3">Cytoplasm</location>
    </subcellularLocation>
    <subcellularLocation>
        <location evidence="1">Mitochondrion inner membrane</location>
    </subcellularLocation>
    <subcellularLocation>
        <location evidence="2">Mitochondrion matrix</location>
    </subcellularLocation>
</comment>
<evidence type="ECO:0000256" key="9">
    <source>
        <dbReference type="ARBA" id="ARBA00022723"/>
    </source>
</evidence>
<dbReference type="GO" id="GO:0005759">
    <property type="term" value="C:mitochondrial matrix"/>
    <property type="evidence" value="ECO:0007669"/>
    <property type="project" value="UniProtKB-SubCell"/>
</dbReference>
<keyword evidence="15" id="KW-0472">Membrane</keyword>
<evidence type="ECO:0000256" key="6">
    <source>
        <dbReference type="ARBA" id="ARBA00022490"/>
    </source>
</evidence>
<dbReference type="PROSITE" id="PS01012">
    <property type="entry name" value="FOLYLPOLYGLU_SYNT_2"/>
    <property type="match status" value="1"/>
</dbReference>
<evidence type="ECO:0000256" key="1">
    <source>
        <dbReference type="ARBA" id="ARBA00004273"/>
    </source>
</evidence>
<organism evidence="20 21">
    <name type="scientific">Coleophoma crateriformis</name>
    <dbReference type="NCBI Taxonomy" id="565419"/>
    <lineage>
        <taxon>Eukaryota</taxon>
        <taxon>Fungi</taxon>
        <taxon>Dikarya</taxon>
        <taxon>Ascomycota</taxon>
        <taxon>Pezizomycotina</taxon>
        <taxon>Leotiomycetes</taxon>
        <taxon>Helotiales</taxon>
        <taxon>Dermateaceae</taxon>
        <taxon>Coleophoma</taxon>
    </lineage>
</organism>
<dbReference type="PROSITE" id="PS01011">
    <property type="entry name" value="FOLYLPOLYGLU_SYNT_1"/>
    <property type="match status" value="1"/>
</dbReference>
<keyword evidence="10 18" id="KW-0547">Nucleotide-binding</keyword>
<evidence type="ECO:0000256" key="10">
    <source>
        <dbReference type="ARBA" id="ARBA00022741"/>
    </source>
</evidence>
<dbReference type="GO" id="GO:0005829">
    <property type="term" value="C:cytosol"/>
    <property type="evidence" value="ECO:0007669"/>
    <property type="project" value="TreeGrafter"/>
</dbReference>
<feature type="binding site" evidence="18">
    <location>
        <position position="360"/>
    </location>
    <ligand>
        <name>ATP</name>
        <dbReference type="ChEBI" id="CHEBI:30616"/>
    </ligand>
</feature>
<evidence type="ECO:0000256" key="5">
    <source>
        <dbReference type="ARBA" id="ARBA00008276"/>
    </source>
</evidence>
<keyword evidence="7 17" id="KW-0554">One-carbon metabolism</keyword>
<dbReference type="AlphaFoldDB" id="A0A3D8RPH9"/>
<dbReference type="PANTHER" id="PTHR11136">
    <property type="entry name" value="FOLYLPOLYGLUTAMATE SYNTHASE-RELATED"/>
    <property type="match status" value="1"/>
</dbReference>
<protein>
    <recommendedName>
        <fullName evidence="17">Folylpolyglutamate synthase</fullName>
        <ecNumber evidence="17">6.3.2.17</ecNumber>
    </recommendedName>
    <alternativeName>
        <fullName evidence="17">Folylpoly-gamma-glutamate synthetase</fullName>
    </alternativeName>
    <alternativeName>
        <fullName evidence="17">Tetrahydrofolylpolyglutamate synthase</fullName>
    </alternativeName>
</protein>
<evidence type="ECO:0000256" key="14">
    <source>
        <dbReference type="ARBA" id="ARBA00023128"/>
    </source>
</evidence>
<evidence type="ECO:0000256" key="15">
    <source>
        <dbReference type="ARBA" id="ARBA00023136"/>
    </source>
</evidence>
<keyword evidence="9 19" id="KW-0479">Metal-binding</keyword>
<name>A0A3D8RPH9_9HELO</name>
<gene>
    <name evidence="20" type="ORF">BP5796_06677</name>
</gene>
<dbReference type="InterPro" id="IPR023600">
    <property type="entry name" value="Folylpolyglutamate_synth_euk"/>
</dbReference>
<dbReference type="Gene3D" id="3.40.1190.10">
    <property type="entry name" value="Mur-like, catalytic domain"/>
    <property type="match status" value="1"/>
</dbReference>
<feature type="binding site" evidence="19">
    <location>
        <position position="241"/>
    </location>
    <ligand>
        <name>Mg(2+)</name>
        <dbReference type="ChEBI" id="CHEBI:18420"/>
        <label>1</label>
    </ligand>
</feature>
<evidence type="ECO:0000256" key="18">
    <source>
        <dbReference type="PIRSR" id="PIRSR038895-1"/>
    </source>
</evidence>
<comment type="pathway">
    <text evidence="4 17">Cofactor biosynthesis; tetrahydrofolylpolyglutamate biosynthesis.</text>
</comment>
<comment type="catalytic activity">
    <reaction evidence="16 17">
        <text>(6S)-5,6,7,8-tetrahydrofolyl-(gamma-L-Glu)(n) + L-glutamate + ATP = (6S)-5,6,7,8-tetrahydrofolyl-(gamma-L-Glu)(n+1) + ADP + phosphate + H(+)</text>
        <dbReference type="Rhea" id="RHEA:10580"/>
        <dbReference type="Rhea" id="RHEA-COMP:14738"/>
        <dbReference type="Rhea" id="RHEA-COMP:14740"/>
        <dbReference type="ChEBI" id="CHEBI:15378"/>
        <dbReference type="ChEBI" id="CHEBI:29985"/>
        <dbReference type="ChEBI" id="CHEBI:30616"/>
        <dbReference type="ChEBI" id="CHEBI:43474"/>
        <dbReference type="ChEBI" id="CHEBI:141005"/>
        <dbReference type="ChEBI" id="CHEBI:456216"/>
        <dbReference type="EC" id="6.3.2.17"/>
    </reaction>
</comment>
<evidence type="ECO:0000256" key="8">
    <source>
        <dbReference type="ARBA" id="ARBA00022598"/>
    </source>
</evidence>
<dbReference type="Proteomes" id="UP000256328">
    <property type="component" value="Unassembled WGS sequence"/>
</dbReference>
<comment type="cofactor">
    <cofactor evidence="17">
        <name>a monovalent cation</name>
        <dbReference type="ChEBI" id="CHEBI:60242"/>
    </cofactor>
    <text evidence="17">A monovalent cation.</text>
</comment>
<dbReference type="InterPro" id="IPR036565">
    <property type="entry name" value="Mur-like_cat_sf"/>
</dbReference>
<dbReference type="InterPro" id="IPR001645">
    <property type="entry name" value="Folylpolyglutamate_synth"/>
</dbReference>
<evidence type="ECO:0000256" key="17">
    <source>
        <dbReference type="PIRNR" id="PIRNR038895"/>
    </source>
</evidence>
<reference evidence="20 21" key="1">
    <citation type="journal article" date="2018" name="IMA Fungus">
        <title>IMA Genome-F 9: Draft genome sequence of Annulohypoxylon stygium, Aspergillus mulundensis, Berkeleyomyces basicola (syn. Thielaviopsis basicola), Ceratocystis smalleyi, two Cercospora beticola strains, Coleophoma cylindrospora, Fusarium fracticaudum, Phialophora cf. hyalina, and Morchella septimelata.</title>
        <authorList>
            <person name="Wingfield B.D."/>
            <person name="Bills G.F."/>
            <person name="Dong Y."/>
            <person name="Huang W."/>
            <person name="Nel W.J."/>
            <person name="Swalarsk-Parry B.S."/>
            <person name="Vaghefi N."/>
            <person name="Wilken P.M."/>
            <person name="An Z."/>
            <person name="de Beer Z.W."/>
            <person name="De Vos L."/>
            <person name="Chen L."/>
            <person name="Duong T.A."/>
            <person name="Gao Y."/>
            <person name="Hammerbacher A."/>
            <person name="Kikkert J.R."/>
            <person name="Li Y."/>
            <person name="Li H."/>
            <person name="Li K."/>
            <person name="Li Q."/>
            <person name="Liu X."/>
            <person name="Ma X."/>
            <person name="Naidoo K."/>
            <person name="Pethybridge S.J."/>
            <person name="Sun J."/>
            <person name="Steenkamp E.T."/>
            <person name="van der Nest M.A."/>
            <person name="van Wyk S."/>
            <person name="Wingfield M.J."/>
            <person name="Xiong C."/>
            <person name="Yue Q."/>
            <person name="Zhang X."/>
        </authorList>
    </citation>
    <scope>NUCLEOTIDE SEQUENCE [LARGE SCALE GENOMIC DNA]</scope>
    <source>
        <strain evidence="20 21">BP5796</strain>
    </source>
</reference>
<evidence type="ECO:0000256" key="11">
    <source>
        <dbReference type="ARBA" id="ARBA00022792"/>
    </source>
</evidence>
<dbReference type="PIRSF" id="PIRSF038895">
    <property type="entry name" value="FPGS"/>
    <property type="match status" value="1"/>
</dbReference>